<name>A0ABR0I1N9_9PEZI</name>
<dbReference type="GeneID" id="87925384"/>
<dbReference type="EMBL" id="JAFFHB010000001">
    <property type="protein sequence ID" value="KAK4674285.1"/>
    <property type="molecule type" value="Genomic_DNA"/>
</dbReference>
<dbReference type="RefSeq" id="XP_062771607.1">
    <property type="nucleotide sequence ID" value="XM_062905420.1"/>
</dbReference>
<proteinExistence type="predicted"/>
<evidence type="ECO:0000313" key="2">
    <source>
        <dbReference type="Proteomes" id="UP001326199"/>
    </source>
</evidence>
<sequence>MDDLILQKDCQGQVGDPPLAEDIPQIVDNPIRRLHPVFPTCIRQLQEFRLLLKRHFALLLFPQPLRQGW</sequence>
<protein>
    <submittedName>
        <fullName evidence="1">Uncharacterized protein</fullName>
    </submittedName>
</protein>
<dbReference type="Proteomes" id="UP001326199">
    <property type="component" value="Unassembled WGS sequence"/>
</dbReference>
<comment type="caution">
    <text evidence="1">The sequence shown here is derived from an EMBL/GenBank/DDBJ whole genome shotgun (WGS) entry which is preliminary data.</text>
</comment>
<reference evidence="1 2" key="1">
    <citation type="journal article" date="2023" name="bioRxiv">
        <title>High-quality genome assemblies of four members of thePodospora anserinaspecies complex.</title>
        <authorList>
            <person name="Ament-Velasquez S.L."/>
            <person name="Vogan A.A."/>
            <person name="Wallerman O."/>
            <person name="Hartmann F."/>
            <person name="Gautier V."/>
            <person name="Silar P."/>
            <person name="Giraud T."/>
            <person name="Johannesson H."/>
        </authorList>
    </citation>
    <scope>NUCLEOTIDE SEQUENCE [LARGE SCALE GENOMIC DNA]</scope>
    <source>
        <strain evidence="1 2">CBS 411.78</strain>
    </source>
</reference>
<accession>A0ABR0I1N9</accession>
<evidence type="ECO:0000313" key="1">
    <source>
        <dbReference type="EMBL" id="KAK4674285.1"/>
    </source>
</evidence>
<keyword evidence="2" id="KW-1185">Reference proteome</keyword>
<gene>
    <name evidence="1" type="ORF">QC763_0022780</name>
</gene>
<organism evidence="1 2">
    <name type="scientific">Podospora pseudopauciseta</name>
    <dbReference type="NCBI Taxonomy" id="2093780"/>
    <lineage>
        <taxon>Eukaryota</taxon>
        <taxon>Fungi</taxon>
        <taxon>Dikarya</taxon>
        <taxon>Ascomycota</taxon>
        <taxon>Pezizomycotina</taxon>
        <taxon>Sordariomycetes</taxon>
        <taxon>Sordariomycetidae</taxon>
        <taxon>Sordariales</taxon>
        <taxon>Podosporaceae</taxon>
        <taxon>Podospora</taxon>
    </lineage>
</organism>